<organism evidence="4 5">
    <name type="scientific">Novipirellula aureliae</name>
    <dbReference type="NCBI Taxonomy" id="2527966"/>
    <lineage>
        <taxon>Bacteria</taxon>
        <taxon>Pseudomonadati</taxon>
        <taxon>Planctomycetota</taxon>
        <taxon>Planctomycetia</taxon>
        <taxon>Pirellulales</taxon>
        <taxon>Pirellulaceae</taxon>
        <taxon>Novipirellula</taxon>
    </lineage>
</organism>
<evidence type="ECO:0000256" key="1">
    <source>
        <dbReference type="SAM" id="Coils"/>
    </source>
</evidence>
<evidence type="ECO:0008006" key="6">
    <source>
        <dbReference type="Google" id="ProtNLM"/>
    </source>
</evidence>
<evidence type="ECO:0000313" key="5">
    <source>
        <dbReference type="Proteomes" id="UP000315471"/>
    </source>
</evidence>
<feature type="region of interest" description="Disordered" evidence="2">
    <location>
        <begin position="300"/>
        <end position="395"/>
    </location>
</feature>
<dbReference type="EMBL" id="SJPY01000002">
    <property type="protein sequence ID" value="TWU44023.1"/>
    <property type="molecule type" value="Genomic_DNA"/>
</dbReference>
<keyword evidence="1" id="KW-0175">Coiled coil</keyword>
<keyword evidence="3" id="KW-0812">Transmembrane</keyword>
<keyword evidence="5" id="KW-1185">Reference proteome</keyword>
<accession>A0A5C6E300</accession>
<proteinExistence type="predicted"/>
<keyword evidence="3" id="KW-0472">Membrane</keyword>
<feature type="region of interest" description="Disordered" evidence="2">
    <location>
        <begin position="447"/>
        <end position="538"/>
    </location>
</feature>
<evidence type="ECO:0000256" key="3">
    <source>
        <dbReference type="SAM" id="Phobius"/>
    </source>
</evidence>
<gene>
    <name evidence="4" type="ORF">Q31b_15580</name>
</gene>
<comment type="caution">
    <text evidence="4">The sequence shown here is derived from an EMBL/GenBank/DDBJ whole genome shotgun (WGS) entry which is preliminary data.</text>
</comment>
<dbReference type="Proteomes" id="UP000315471">
    <property type="component" value="Unassembled WGS sequence"/>
</dbReference>
<feature type="compositionally biased region" description="Polar residues" evidence="2">
    <location>
        <begin position="476"/>
        <end position="485"/>
    </location>
</feature>
<feature type="compositionally biased region" description="Gly residues" evidence="2">
    <location>
        <begin position="447"/>
        <end position="466"/>
    </location>
</feature>
<sequence>MNQIESRVRSARRRLVFAQFGRTLCWTFFAAAILSIIAIAIPAIRPLDIDFQSWIVGWLAGTAITALLVAIGHAFWTAPSIASVAAEVDRRYGLRERLSSSLSLSSSSRQSDFGIALLNDAETRAAKLEVAEKFALRPSRLGWLPVTMIPIVAIFLMLVEPSEKSNAESTTQADIVELKQVKTAASQLKKRIDQQKRKAEAAGLKDAEALFEKIGADLDKISKREDMDRKQAMLALNDLKKELEERRKELGSPDSMKRAMSQMKGLESGPAEKVAKSIERGDFGKAEEMVKELADKIRDGKLSDQEKEQLKKQVEQMKRQLDKAVKEHEEKKKELEQKIEQARKEGRGEEAAKMQQQLNEMGQKDAQMQKMKQMAEAMGDCQNAMQQGDASAAADALEQMADELGEMQQEMSQLEDLQSALDDLSQSKNQMRCEKCGGAGCESCQGNGLGSGNGFGQGDGLGQGSGKGDRPESETDTNSYDTQVRGQVKKGKAIIAGFADGPNRKGITQEDVKQSIESALNEQSDPTENQTLPRTEREHAQQYFDRLREGTND</sequence>
<name>A0A5C6E300_9BACT</name>
<protein>
    <recommendedName>
        <fullName evidence="6">Chromosome partition protein Smc</fullName>
    </recommendedName>
</protein>
<feature type="transmembrane region" description="Helical" evidence="3">
    <location>
        <begin position="141"/>
        <end position="159"/>
    </location>
</feature>
<feature type="transmembrane region" description="Helical" evidence="3">
    <location>
        <begin position="55"/>
        <end position="76"/>
    </location>
</feature>
<dbReference type="RefSeq" id="WP_146599060.1">
    <property type="nucleotide sequence ID" value="NZ_SJPY01000002.1"/>
</dbReference>
<keyword evidence="3" id="KW-1133">Transmembrane helix</keyword>
<evidence type="ECO:0000313" key="4">
    <source>
        <dbReference type="EMBL" id="TWU44023.1"/>
    </source>
</evidence>
<feature type="transmembrane region" description="Helical" evidence="3">
    <location>
        <begin position="20"/>
        <end position="43"/>
    </location>
</feature>
<feature type="coiled-coil region" evidence="1">
    <location>
        <begin position="178"/>
        <end position="205"/>
    </location>
</feature>
<dbReference type="OrthoDB" id="250171at2"/>
<feature type="compositionally biased region" description="Polar residues" evidence="2">
    <location>
        <begin position="515"/>
        <end position="533"/>
    </location>
</feature>
<reference evidence="4 5" key="1">
    <citation type="submission" date="2019-02" db="EMBL/GenBank/DDBJ databases">
        <title>Deep-cultivation of Planctomycetes and their phenomic and genomic characterization uncovers novel biology.</title>
        <authorList>
            <person name="Wiegand S."/>
            <person name="Jogler M."/>
            <person name="Boedeker C."/>
            <person name="Pinto D."/>
            <person name="Vollmers J."/>
            <person name="Rivas-Marin E."/>
            <person name="Kohn T."/>
            <person name="Peeters S.H."/>
            <person name="Heuer A."/>
            <person name="Rast P."/>
            <person name="Oberbeckmann S."/>
            <person name="Bunk B."/>
            <person name="Jeske O."/>
            <person name="Meyerdierks A."/>
            <person name="Storesund J.E."/>
            <person name="Kallscheuer N."/>
            <person name="Luecker S."/>
            <person name="Lage O.M."/>
            <person name="Pohl T."/>
            <person name="Merkel B.J."/>
            <person name="Hornburger P."/>
            <person name="Mueller R.-W."/>
            <person name="Bruemmer F."/>
            <person name="Labrenz M."/>
            <person name="Spormann A.M."/>
            <person name="Op Den Camp H."/>
            <person name="Overmann J."/>
            <person name="Amann R."/>
            <person name="Jetten M.S.M."/>
            <person name="Mascher T."/>
            <person name="Medema M.H."/>
            <person name="Devos D.P."/>
            <person name="Kaster A.-K."/>
            <person name="Ovreas L."/>
            <person name="Rohde M."/>
            <person name="Galperin M.Y."/>
            <person name="Jogler C."/>
        </authorList>
    </citation>
    <scope>NUCLEOTIDE SEQUENCE [LARGE SCALE GENOMIC DNA]</scope>
    <source>
        <strain evidence="4 5">Q31b</strain>
    </source>
</reference>
<evidence type="ECO:0000256" key="2">
    <source>
        <dbReference type="SAM" id="MobiDB-lite"/>
    </source>
</evidence>
<dbReference type="AlphaFoldDB" id="A0A5C6E300"/>
<feature type="compositionally biased region" description="Low complexity" evidence="2">
    <location>
        <begin position="364"/>
        <end position="378"/>
    </location>
</feature>
<feature type="compositionally biased region" description="Basic and acidic residues" evidence="2">
    <location>
        <begin position="300"/>
        <end position="352"/>
    </location>
</feature>